<sequence length="117" mass="13037">MPEARSIAQTLRHRQTAAEARLWSALRNGRLNGWKFRRQFPVGGAVADFACLAARLVVEVDGATHGSDVERSSDARRTEMLMRCGFEVLRIDNDDVAANLEGVRETILAAIERRTTI</sequence>
<proteinExistence type="predicted"/>
<dbReference type="AlphaFoldDB" id="A0AAV4ZW27"/>
<comment type="caution">
    <text evidence="2">The sequence shown here is derived from an EMBL/GenBank/DDBJ whole genome shotgun (WGS) entry which is preliminary data.</text>
</comment>
<organism evidence="2 3">
    <name type="scientific">Methylobacterium hispanicum</name>
    <dbReference type="NCBI Taxonomy" id="270350"/>
    <lineage>
        <taxon>Bacteria</taxon>
        <taxon>Pseudomonadati</taxon>
        <taxon>Pseudomonadota</taxon>
        <taxon>Alphaproteobacteria</taxon>
        <taxon>Hyphomicrobiales</taxon>
        <taxon>Methylobacteriaceae</taxon>
        <taxon>Methylobacterium</taxon>
    </lineage>
</organism>
<dbReference type="InterPro" id="IPR047216">
    <property type="entry name" value="Endonuclease_DUF559_bact"/>
</dbReference>
<name>A0AAV4ZW27_9HYPH</name>
<evidence type="ECO:0000313" key="3">
    <source>
        <dbReference type="Proteomes" id="UP001055247"/>
    </source>
</evidence>
<protein>
    <recommendedName>
        <fullName evidence="1">DUF559 domain-containing protein</fullName>
    </recommendedName>
</protein>
<dbReference type="SUPFAM" id="SSF52980">
    <property type="entry name" value="Restriction endonuclease-like"/>
    <property type="match status" value="1"/>
</dbReference>
<reference evidence="2" key="2">
    <citation type="submission" date="2021-08" db="EMBL/GenBank/DDBJ databases">
        <authorList>
            <person name="Tani A."/>
            <person name="Ola A."/>
            <person name="Ogura Y."/>
            <person name="Katsura K."/>
            <person name="Hayashi T."/>
        </authorList>
    </citation>
    <scope>NUCLEOTIDE SEQUENCE</scope>
    <source>
        <strain evidence="2">DSM 16372</strain>
    </source>
</reference>
<dbReference type="InterPro" id="IPR011335">
    <property type="entry name" value="Restrct_endonuc-II-like"/>
</dbReference>
<evidence type="ECO:0000259" key="1">
    <source>
        <dbReference type="Pfam" id="PF04480"/>
    </source>
</evidence>
<keyword evidence="3" id="KW-1185">Reference proteome</keyword>
<dbReference type="InterPro" id="IPR007569">
    <property type="entry name" value="DUF559"/>
</dbReference>
<dbReference type="PANTHER" id="PTHR38590">
    <property type="entry name" value="BLL0828 PROTEIN"/>
    <property type="match status" value="1"/>
</dbReference>
<feature type="domain" description="DUF559" evidence="1">
    <location>
        <begin position="4"/>
        <end position="111"/>
    </location>
</feature>
<dbReference type="CDD" id="cd01038">
    <property type="entry name" value="Endonuclease_DUF559"/>
    <property type="match status" value="1"/>
</dbReference>
<accession>A0AAV4ZW27</accession>
<dbReference type="PANTHER" id="PTHR38590:SF1">
    <property type="entry name" value="BLL0828 PROTEIN"/>
    <property type="match status" value="1"/>
</dbReference>
<dbReference type="RefSeq" id="WP_066920992.1">
    <property type="nucleotide sequence ID" value="NZ_BPQO01000031.1"/>
</dbReference>
<dbReference type="Proteomes" id="UP001055247">
    <property type="component" value="Unassembled WGS sequence"/>
</dbReference>
<dbReference type="Gene3D" id="3.40.960.10">
    <property type="entry name" value="VSR Endonuclease"/>
    <property type="match status" value="1"/>
</dbReference>
<dbReference type="Pfam" id="PF04480">
    <property type="entry name" value="DUF559"/>
    <property type="match status" value="1"/>
</dbReference>
<evidence type="ECO:0000313" key="2">
    <source>
        <dbReference type="EMBL" id="GJD91725.1"/>
    </source>
</evidence>
<reference evidence="2" key="1">
    <citation type="journal article" date="2016" name="Front. Microbiol.">
        <title>Genome Sequence of the Piezophilic, Mesophilic Sulfate-Reducing Bacterium Desulfovibrio indicus J2T.</title>
        <authorList>
            <person name="Cao J."/>
            <person name="Maignien L."/>
            <person name="Shao Z."/>
            <person name="Alain K."/>
            <person name="Jebbar M."/>
        </authorList>
    </citation>
    <scope>NUCLEOTIDE SEQUENCE</scope>
    <source>
        <strain evidence="2">DSM 16372</strain>
    </source>
</reference>
<gene>
    <name evidence="2" type="ORF">BHAOGJBA_5277</name>
</gene>
<dbReference type="EMBL" id="BPQO01000031">
    <property type="protein sequence ID" value="GJD91725.1"/>
    <property type="molecule type" value="Genomic_DNA"/>
</dbReference>